<dbReference type="EMBL" id="MN740765">
    <property type="protein sequence ID" value="QHS82328.1"/>
    <property type="molecule type" value="Genomic_DNA"/>
</dbReference>
<dbReference type="Pfam" id="PF00535">
    <property type="entry name" value="Glycos_transf_2"/>
    <property type="match status" value="1"/>
</dbReference>
<reference evidence="2" key="1">
    <citation type="journal article" date="2020" name="Nature">
        <title>Giant virus diversity and host interactions through global metagenomics.</title>
        <authorList>
            <person name="Schulz F."/>
            <person name="Roux S."/>
            <person name="Paez-Espino D."/>
            <person name="Jungbluth S."/>
            <person name="Walsh D.A."/>
            <person name="Denef V.J."/>
            <person name="McMahon K.D."/>
            <person name="Konstantinidis K.T."/>
            <person name="Eloe-Fadrosh E.A."/>
            <person name="Kyrpides N.C."/>
            <person name="Woyke T."/>
        </authorList>
    </citation>
    <scope>NUCLEOTIDE SEQUENCE</scope>
    <source>
        <strain evidence="2">GVMAG-S-1101165-79</strain>
    </source>
</reference>
<dbReference type="InterPro" id="IPR001173">
    <property type="entry name" value="Glyco_trans_2-like"/>
</dbReference>
<evidence type="ECO:0000259" key="1">
    <source>
        <dbReference type="Pfam" id="PF00535"/>
    </source>
</evidence>
<dbReference type="InterPro" id="IPR029044">
    <property type="entry name" value="Nucleotide-diphossugar_trans"/>
</dbReference>
<organism evidence="2">
    <name type="scientific">viral metagenome</name>
    <dbReference type="NCBI Taxonomy" id="1070528"/>
    <lineage>
        <taxon>unclassified sequences</taxon>
        <taxon>metagenomes</taxon>
        <taxon>organismal metagenomes</taxon>
    </lineage>
</organism>
<feature type="domain" description="Glycosyltransferase 2-like" evidence="1">
    <location>
        <begin position="8"/>
        <end position="120"/>
    </location>
</feature>
<sequence length="270" mass="32175">MNCCICGTVRNCGPYLNKVFENIEKIGSLFDDYKIVLYYDESSDDTLNILKDYQNKNPRLIFYENKTLVSRFRTHRLAVGRNYCLDYVRQNRYIFPYFIMMDMDDVNCKDINLNVLKAALIRYDWDGLSFNTNPKYYDVWALSIKPYYFSYIHFQHSHIYNHHVIENYIDNMLKSIPKHQLLKCLSSFNGFAIYRTPKFLNTYYDGRVRIDIIPKEFIKIHSKTAKSKLIYQDYGNAHGRYEDCEHRAFHAQAVFKSGARIRISPLVLFK</sequence>
<proteinExistence type="predicted"/>
<accession>A0A6C0ARD7</accession>
<dbReference type="SUPFAM" id="SSF53448">
    <property type="entry name" value="Nucleotide-diphospho-sugar transferases"/>
    <property type="match status" value="1"/>
</dbReference>
<dbReference type="Gene3D" id="3.90.550.10">
    <property type="entry name" value="Spore Coat Polysaccharide Biosynthesis Protein SpsA, Chain A"/>
    <property type="match status" value="1"/>
</dbReference>
<evidence type="ECO:0000313" key="2">
    <source>
        <dbReference type="EMBL" id="QHS82328.1"/>
    </source>
</evidence>
<name>A0A6C0ARD7_9ZZZZ</name>
<dbReference type="AlphaFoldDB" id="A0A6C0ARD7"/>
<protein>
    <recommendedName>
        <fullName evidence="1">Glycosyltransferase 2-like domain-containing protein</fullName>
    </recommendedName>
</protein>